<feature type="active site" description="Tele-phosphohistidine intermediate" evidence="1">
    <location>
        <position position="10"/>
    </location>
</feature>
<feature type="binding site" evidence="2">
    <location>
        <position position="60"/>
    </location>
    <ligand>
        <name>substrate</name>
    </ligand>
</feature>
<dbReference type="GO" id="GO:0016791">
    <property type="term" value="F:phosphatase activity"/>
    <property type="evidence" value="ECO:0007669"/>
    <property type="project" value="TreeGrafter"/>
</dbReference>
<dbReference type="InterPro" id="IPR029033">
    <property type="entry name" value="His_PPase_superfam"/>
</dbReference>
<keyword evidence="4" id="KW-0378">Hydrolase</keyword>
<dbReference type="Gene3D" id="3.40.50.1240">
    <property type="entry name" value="Phosphoglycerate mutase-like"/>
    <property type="match status" value="1"/>
</dbReference>
<dbReference type="PANTHER" id="PTHR48100:SF10">
    <property type="entry name" value="2-CARBOXY-D-ARABINITOL-1-PHOSPHATASE-RELATED"/>
    <property type="match status" value="1"/>
</dbReference>
<dbReference type="EC" id="3.1.3.-" evidence="4"/>
<feature type="site" description="Transition state stabilizer" evidence="3">
    <location>
        <position position="175"/>
    </location>
</feature>
<name>A0AA97AU12_LEPBY</name>
<dbReference type="RefSeq" id="WP_316425979.1">
    <property type="nucleotide sequence ID" value="NZ_CP130144.1"/>
</dbReference>
<dbReference type="AlphaFoldDB" id="A0AA97AU12"/>
<reference evidence="4" key="2">
    <citation type="submission" date="2023-07" db="EMBL/GenBank/DDBJ databases">
        <authorList>
            <person name="Bai X.-H."/>
            <person name="Wang H.-H."/>
            <person name="Wang J."/>
            <person name="Ma M.-Y."/>
            <person name="Hu H.-H."/>
            <person name="Song Z.-L."/>
            <person name="Ma H.-G."/>
            <person name="Fan Y."/>
            <person name="Du C.-Y."/>
            <person name="Xu J.-C."/>
        </authorList>
    </citation>
    <scope>NUCLEOTIDE SEQUENCE</scope>
    <source>
        <strain evidence="4">CZ1</strain>
    </source>
</reference>
<evidence type="ECO:0000256" key="2">
    <source>
        <dbReference type="PIRSR" id="PIRSR613078-2"/>
    </source>
</evidence>
<gene>
    <name evidence="4" type="ORF">Q2T42_18305</name>
</gene>
<proteinExistence type="predicted"/>
<reference evidence="4" key="1">
    <citation type="journal article" date="2023" name="Plants (Basel)">
        <title>Genomic Analysis of Leptolyngbya boryana CZ1 Reveals Efficient Carbon Fixation Modules.</title>
        <authorList>
            <person name="Bai X."/>
            <person name="Wang H."/>
            <person name="Cheng W."/>
            <person name="Wang J."/>
            <person name="Ma M."/>
            <person name="Hu H."/>
            <person name="Song Z."/>
            <person name="Ma H."/>
            <person name="Fan Y."/>
            <person name="Du C."/>
            <person name="Xu J."/>
        </authorList>
    </citation>
    <scope>NUCLEOTIDE SEQUENCE</scope>
    <source>
        <strain evidence="4">CZ1</strain>
    </source>
</reference>
<dbReference type="InterPro" id="IPR013078">
    <property type="entry name" value="His_Pase_superF_clade-1"/>
</dbReference>
<dbReference type="PROSITE" id="PS00175">
    <property type="entry name" value="PG_MUTASE"/>
    <property type="match status" value="1"/>
</dbReference>
<dbReference type="InterPro" id="IPR001345">
    <property type="entry name" value="PG/BPGM_mutase_AS"/>
</dbReference>
<dbReference type="InterPro" id="IPR050275">
    <property type="entry name" value="PGM_Phosphatase"/>
</dbReference>
<dbReference type="EMBL" id="CP130144">
    <property type="protein sequence ID" value="WNZ43796.1"/>
    <property type="molecule type" value="Genomic_DNA"/>
</dbReference>
<organism evidence="4">
    <name type="scientific">Leptolyngbya boryana CZ1</name>
    <dbReference type="NCBI Taxonomy" id="3060204"/>
    <lineage>
        <taxon>Bacteria</taxon>
        <taxon>Bacillati</taxon>
        <taxon>Cyanobacteriota</taxon>
        <taxon>Cyanophyceae</taxon>
        <taxon>Leptolyngbyales</taxon>
        <taxon>Leptolyngbyaceae</taxon>
        <taxon>Leptolyngbya group</taxon>
        <taxon>Leptolyngbya</taxon>
    </lineage>
</organism>
<feature type="active site" description="Proton donor/acceptor" evidence="1">
    <location>
        <position position="86"/>
    </location>
</feature>
<protein>
    <submittedName>
        <fullName evidence="4">Histidine phosphatase family protein</fullName>
        <ecNumber evidence="4">3.1.3.-</ecNumber>
    </submittedName>
</protein>
<dbReference type="CDD" id="cd07067">
    <property type="entry name" value="HP_PGM_like"/>
    <property type="match status" value="1"/>
</dbReference>
<dbReference type="Pfam" id="PF00300">
    <property type="entry name" value="His_Phos_1"/>
    <property type="match status" value="1"/>
</dbReference>
<evidence type="ECO:0000256" key="3">
    <source>
        <dbReference type="PIRSR" id="PIRSR613078-3"/>
    </source>
</evidence>
<evidence type="ECO:0000256" key="1">
    <source>
        <dbReference type="PIRSR" id="PIRSR613078-1"/>
    </source>
</evidence>
<evidence type="ECO:0000313" key="4">
    <source>
        <dbReference type="EMBL" id="WNZ43796.1"/>
    </source>
</evidence>
<feature type="binding site" evidence="2">
    <location>
        <begin position="9"/>
        <end position="16"/>
    </location>
    <ligand>
        <name>substrate</name>
    </ligand>
</feature>
<accession>A0AA97AU12</accession>
<dbReference type="SMART" id="SM00855">
    <property type="entry name" value="PGAM"/>
    <property type="match status" value="1"/>
</dbReference>
<sequence>MVTRVILVRHGQSTYNLEKRYQGCCDDSVLTARGLEMATQTGELLRNTEIHAVYSSPLKRTRQSAIAILNALELELELNSHENLKEIEMPAWEGLTFQHVRQNLAEDYQCWKERPHEFQMQRTMAYESNQSGSVTTLTQSESHCFPVLELYAQAHYFWKEVLPRHLDETILIVSHGGTIRALIGTAIGIGCESFHTLQQSNCGISVLDFPQGLQQPAQLKAMNVTQHLGEAIPKLKEGKLGLRLLLASAQDQNSIHQLVQLLEPIKLDLYLNCESDDVLAQALLKHHSESTVHLKSAQCDFFDIWHQKLQANSNRAESLTTALAIVQPEAIRRVLAQTLTVPYNPAIFSLKPGTLSILHYPVHHRPVLQALNFSNPL</sequence>
<dbReference type="SUPFAM" id="SSF53254">
    <property type="entry name" value="Phosphoglycerate mutase-like"/>
    <property type="match status" value="1"/>
</dbReference>
<dbReference type="PANTHER" id="PTHR48100">
    <property type="entry name" value="BROAD-SPECIFICITY PHOSPHATASE YOR283W-RELATED"/>
    <property type="match status" value="1"/>
</dbReference>